<feature type="compositionally biased region" description="Low complexity" evidence="1">
    <location>
        <begin position="301"/>
        <end position="325"/>
    </location>
</feature>
<feature type="compositionally biased region" description="Acidic residues" evidence="1">
    <location>
        <begin position="595"/>
        <end position="604"/>
    </location>
</feature>
<evidence type="ECO:0000256" key="1">
    <source>
        <dbReference type="SAM" id="MobiDB-lite"/>
    </source>
</evidence>
<reference evidence="2 3" key="1">
    <citation type="journal article" date="2016" name="Genome Biol. Evol.">
        <title>Divergent and convergent evolution of fungal pathogenicity.</title>
        <authorList>
            <person name="Shang Y."/>
            <person name="Xiao G."/>
            <person name="Zheng P."/>
            <person name="Cen K."/>
            <person name="Zhan S."/>
            <person name="Wang C."/>
        </authorList>
    </citation>
    <scope>NUCLEOTIDE SEQUENCE [LARGE SCALE GENOMIC DNA]</scope>
    <source>
        <strain evidence="2 3">RCEF 264</strain>
    </source>
</reference>
<feature type="region of interest" description="Disordered" evidence="1">
    <location>
        <begin position="916"/>
        <end position="991"/>
    </location>
</feature>
<accession>A0A167MB30</accession>
<dbReference type="OrthoDB" id="2156052at2759"/>
<dbReference type="Proteomes" id="UP000076874">
    <property type="component" value="Unassembled WGS sequence"/>
</dbReference>
<feature type="compositionally biased region" description="Low complexity" evidence="1">
    <location>
        <begin position="927"/>
        <end position="942"/>
    </location>
</feature>
<sequence>MSSEETHSLEDDPVFASLTQEQRRVISAHIERERRQKEQAEAREKQAEAREQQAKAREQQAKAREQQAKAREQQAQREKEQERADAAAVRAALAAEQAERQLLGAGKDRVLSLSGVVVVSLIMLGMSLLPGQSIDDYIARAFRCNFHLPRLLPTIKTTVAPKPTTSSKTKSPSAATTGRTSIYGKYYPLRLQLWGDCDTVLRDAFQAIRTRLGNQQLFPSRQRMDVLEESFLEDLPQEFTNSPLYLTELKTSFFVHEVLEKPASRILNAYFSQQKVFFDNKNAGAHVQYITREGGSERGGSESSLEGETAADAQTQDDQARAAEASPRPKIPIKVQADCIVLCAEIGGALDEAKHGDAGKDEIVGDEADEWDEGDEEEEEEEEADSVIYRIAFGEHKPAHRLRAPVVQQLMQKKIDPDYVVQMARRKATGQPREDAKKTVPGSAPGQVYYTYALAQTFHYMVSAGILYGYLASGDTLTFLHISRTDPTTLLYRPVIFLDFAKGITAGAGDDRLADMTADTADLPVAQLCGLAVRAKAAGTEDERWRTAALNRLATFPNLPPGLAESLASTSASESPSSPADSHGSEKRRFSHDEDKDEDEDGDDRGDSGGARGRKRPSQYLTALRTNQPRVPSPLGQHDASTSQHPPWNRAWFGLRPPVFLPPNRFDPVSFRPLRPYCTQACLRGLARGLPLDETCPNVLLHRRAARFARCGVAMTADDVAPARHGEETWHAIRSTAELERLLVLQLYGNILQDCQCLLDEGKVGRIGCLFKLTLTGYGYTFVAKGVQSFDRRRLQSEKAVYARLAEQQGRLLPVYLGMVQLLLPYPRNDAVLVSHMLLMSYGGLGMDAQALARRVRPGRDLAGVDLRQEADRTWQELQALGIEDEDLENMDSNFTWCDEARRMMRVDFHCAYVHPPRAPGKADPPQNQNQKQKQNRNQNYRRYQERDAESSTDGTPWTERSSSQLRMLAPGKRSVWDVDETEMRPGKRVRRSWSVESEDFLYETR</sequence>
<feature type="compositionally biased region" description="Basic and acidic residues" evidence="1">
    <location>
        <begin position="1"/>
        <end position="10"/>
    </location>
</feature>
<feature type="region of interest" description="Disordered" evidence="1">
    <location>
        <begin position="353"/>
        <end position="384"/>
    </location>
</feature>
<dbReference type="AlphaFoldDB" id="A0A167MB30"/>
<keyword evidence="3" id="KW-1185">Reference proteome</keyword>
<feature type="region of interest" description="Disordered" evidence="1">
    <location>
        <begin position="1"/>
        <end position="84"/>
    </location>
</feature>
<protein>
    <recommendedName>
        <fullName evidence="4">Metalloprotease m41</fullName>
    </recommendedName>
</protein>
<gene>
    <name evidence="2" type="ORF">SPI_09087</name>
</gene>
<dbReference type="STRING" id="1081102.A0A167MB30"/>
<feature type="region of interest" description="Disordered" evidence="1">
    <location>
        <begin position="625"/>
        <end position="644"/>
    </location>
</feature>
<organism evidence="2 3">
    <name type="scientific">Niveomyces insectorum RCEF 264</name>
    <dbReference type="NCBI Taxonomy" id="1081102"/>
    <lineage>
        <taxon>Eukaryota</taxon>
        <taxon>Fungi</taxon>
        <taxon>Dikarya</taxon>
        <taxon>Ascomycota</taxon>
        <taxon>Pezizomycotina</taxon>
        <taxon>Sordariomycetes</taxon>
        <taxon>Hypocreomycetidae</taxon>
        <taxon>Hypocreales</taxon>
        <taxon>Cordycipitaceae</taxon>
        <taxon>Niveomyces</taxon>
    </lineage>
</organism>
<feature type="region of interest" description="Disordered" evidence="1">
    <location>
        <begin position="561"/>
        <end position="620"/>
    </location>
</feature>
<feature type="compositionally biased region" description="Polar residues" evidence="1">
    <location>
        <begin position="952"/>
        <end position="966"/>
    </location>
</feature>
<dbReference type="EMBL" id="AZHD01000025">
    <property type="protein sequence ID" value="OAA54153.1"/>
    <property type="molecule type" value="Genomic_DNA"/>
</dbReference>
<proteinExistence type="predicted"/>
<feature type="compositionally biased region" description="Acidic residues" evidence="1">
    <location>
        <begin position="364"/>
        <end position="384"/>
    </location>
</feature>
<feature type="compositionally biased region" description="Basic and acidic residues" evidence="1">
    <location>
        <begin position="583"/>
        <end position="594"/>
    </location>
</feature>
<name>A0A167MB30_9HYPO</name>
<feature type="compositionally biased region" description="Low complexity" evidence="1">
    <location>
        <begin position="563"/>
        <end position="582"/>
    </location>
</feature>
<evidence type="ECO:0008006" key="4">
    <source>
        <dbReference type="Google" id="ProtNLM"/>
    </source>
</evidence>
<feature type="compositionally biased region" description="Basic and acidic residues" evidence="1">
    <location>
        <begin position="353"/>
        <end position="363"/>
    </location>
</feature>
<evidence type="ECO:0000313" key="3">
    <source>
        <dbReference type="Proteomes" id="UP000076874"/>
    </source>
</evidence>
<feature type="region of interest" description="Disordered" evidence="1">
    <location>
        <begin position="293"/>
        <end position="328"/>
    </location>
</feature>
<comment type="caution">
    <text evidence="2">The sequence shown here is derived from an EMBL/GenBank/DDBJ whole genome shotgun (WGS) entry which is preliminary data.</text>
</comment>
<evidence type="ECO:0000313" key="2">
    <source>
        <dbReference type="EMBL" id="OAA54153.1"/>
    </source>
</evidence>
<feature type="compositionally biased region" description="Basic and acidic residues" evidence="1">
    <location>
        <begin position="21"/>
        <end position="84"/>
    </location>
</feature>